<proteinExistence type="predicted"/>
<dbReference type="Pfam" id="PF00041">
    <property type="entry name" value="fn3"/>
    <property type="match status" value="1"/>
</dbReference>
<reference evidence="2" key="1">
    <citation type="journal article" date="2023" name="Insect Mol. Biol.">
        <title>Genome sequencing provides insights into the evolution of gene families encoding plant cell wall-degrading enzymes in longhorned beetles.</title>
        <authorList>
            <person name="Shin N.R."/>
            <person name="Okamura Y."/>
            <person name="Kirsch R."/>
            <person name="Pauchet Y."/>
        </authorList>
    </citation>
    <scope>NUCLEOTIDE SEQUENCE</scope>
    <source>
        <strain evidence="2">MMC_N1</strain>
    </source>
</reference>
<evidence type="ECO:0000313" key="2">
    <source>
        <dbReference type="EMBL" id="KAJ8978165.1"/>
    </source>
</evidence>
<dbReference type="EMBL" id="JAPWTJ010000468">
    <property type="protein sequence ID" value="KAJ8978165.1"/>
    <property type="molecule type" value="Genomic_DNA"/>
</dbReference>
<dbReference type="CDD" id="cd00063">
    <property type="entry name" value="FN3"/>
    <property type="match status" value="1"/>
</dbReference>
<comment type="caution">
    <text evidence="2">The sequence shown here is derived from an EMBL/GenBank/DDBJ whole genome shotgun (WGS) entry which is preliminary data.</text>
</comment>
<feature type="domain" description="Fibronectin type-III" evidence="1">
    <location>
        <begin position="6"/>
        <end position="105"/>
    </location>
</feature>
<dbReference type="InterPro" id="IPR013783">
    <property type="entry name" value="Ig-like_fold"/>
</dbReference>
<gene>
    <name evidence="2" type="ORF">NQ317_004214</name>
</gene>
<sequence>MSIAAPSGHVTVTNAKNVSAGSVYFSWSAPPNETIFGEFLGYRISYKPRTRPEENKEIYVRDPSVTNHILTRLEPWTQYYVTVQVFNPEGLGPNTTVLIMTDEGGE</sequence>
<protein>
    <recommendedName>
        <fullName evidence="1">Fibronectin type-III domain-containing protein</fullName>
    </recommendedName>
</protein>
<dbReference type="PROSITE" id="PS50853">
    <property type="entry name" value="FN3"/>
    <property type="match status" value="1"/>
</dbReference>
<organism evidence="2 3">
    <name type="scientific">Molorchus minor</name>
    <dbReference type="NCBI Taxonomy" id="1323400"/>
    <lineage>
        <taxon>Eukaryota</taxon>
        <taxon>Metazoa</taxon>
        <taxon>Ecdysozoa</taxon>
        <taxon>Arthropoda</taxon>
        <taxon>Hexapoda</taxon>
        <taxon>Insecta</taxon>
        <taxon>Pterygota</taxon>
        <taxon>Neoptera</taxon>
        <taxon>Endopterygota</taxon>
        <taxon>Coleoptera</taxon>
        <taxon>Polyphaga</taxon>
        <taxon>Cucujiformia</taxon>
        <taxon>Chrysomeloidea</taxon>
        <taxon>Cerambycidae</taxon>
        <taxon>Lamiinae</taxon>
        <taxon>Monochamini</taxon>
        <taxon>Molorchus</taxon>
    </lineage>
</organism>
<dbReference type="InterPro" id="IPR003961">
    <property type="entry name" value="FN3_dom"/>
</dbReference>
<keyword evidence="3" id="KW-1185">Reference proteome</keyword>
<dbReference type="Gene3D" id="2.60.40.10">
    <property type="entry name" value="Immunoglobulins"/>
    <property type="match status" value="1"/>
</dbReference>
<evidence type="ECO:0000313" key="3">
    <source>
        <dbReference type="Proteomes" id="UP001162164"/>
    </source>
</evidence>
<dbReference type="InterPro" id="IPR036116">
    <property type="entry name" value="FN3_sf"/>
</dbReference>
<accession>A0ABQ9JJB6</accession>
<dbReference type="Proteomes" id="UP001162164">
    <property type="component" value="Unassembled WGS sequence"/>
</dbReference>
<name>A0ABQ9JJB6_9CUCU</name>
<evidence type="ECO:0000259" key="1">
    <source>
        <dbReference type="PROSITE" id="PS50853"/>
    </source>
</evidence>
<dbReference type="SUPFAM" id="SSF49265">
    <property type="entry name" value="Fibronectin type III"/>
    <property type="match status" value="1"/>
</dbReference>
<dbReference type="SMART" id="SM00060">
    <property type="entry name" value="FN3"/>
    <property type="match status" value="1"/>
</dbReference>